<dbReference type="InterPro" id="IPR052896">
    <property type="entry name" value="GGT-like_enzyme"/>
</dbReference>
<evidence type="ECO:0000313" key="3">
    <source>
        <dbReference type="Proteomes" id="UP000010878"/>
    </source>
</evidence>
<dbReference type="PANTHER" id="PTHR43881:SF1">
    <property type="entry name" value="GAMMA-GLUTAMYLTRANSPEPTIDASE (AFU_ORTHOLOGUE AFUA_4G13580)"/>
    <property type="match status" value="1"/>
</dbReference>
<dbReference type="InterPro" id="IPR043137">
    <property type="entry name" value="GGT_ssub_C"/>
</dbReference>
<feature type="compositionally biased region" description="Low complexity" evidence="1">
    <location>
        <begin position="19"/>
        <end position="37"/>
    </location>
</feature>
<dbReference type="PRINTS" id="PR01210">
    <property type="entry name" value="GGTRANSPTASE"/>
</dbReference>
<dbReference type="InterPro" id="IPR043138">
    <property type="entry name" value="GGT_lsub"/>
</dbReference>
<dbReference type="HOGENOM" id="CLU_014813_3_2_2"/>
<evidence type="ECO:0000256" key="1">
    <source>
        <dbReference type="SAM" id="MobiDB-lite"/>
    </source>
</evidence>
<dbReference type="eggNOG" id="arCOG04053">
    <property type="taxonomic scope" value="Archaea"/>
</dbReference>
<evidence type="ECO:0000313" key="2">
    <source>
        <dbReference type="EMBL" id="AGB39064.1"/>
    </source>
</evidence>
<reference evidence="2 3" key="1">
    <citation type="submission" date="2012-11" db="EMBL/GenBank/DDBJ databases">
        <title>FINISHED of Natronococcus occultus SP4, DSM 3396.</title>
        <authorList>
            <consortium name="DOE Joint Genome Institute"/>
            <person name="Eisen J."/>
            <person name="Huntemann M."/>
            <person name="Wei C.-L."/>
            <person name="Han J."/>
            <person name="Detter J.C."/>
            <person name="Han C."/>
            <person name="Tapia R."/>
            <person name="Chen A."/>
            <person name="Kyrpides N."/>
            <person name="Mavromatis K."/>
            <person name="Markowitz V."/>
            <person name="Szeto E."/>
            <person name="Ivanova N."/>
            <person name="Mikhailova N."/>
            <person name="Ovchinnikova G."/>
            <person name="Pagani I."/>
            <person name="Pati A."/>
            <person name="Goodwin L."/>
            <person name="Nordberg H.P."/>
            <person name="Cantor M.N."/>
            <person name="Hua S.X."/>
            <person name="Woyke T."/>
            <person name="Eisen J."/>
            <person name="Klenk H.-P."/>
            <person name="Klenk H.-P."/>
        </authorList>
    </citation>
    <scope>NUCLEOTIDE SEQUENCE [LARGE SCALE GENOMIC DNA]</scope>
    <source>
        <strain evidence="2 3">SP4</strain>
    </source>
</reference>
<dbReference type="Gene3D" id="3.60.20.40">
    <property type="match status" value="1"/>
</dbReference>
<gene>
    <name evidence="2" type="ORF">Natoc_3328</name>
</gene>
<dbReference type="NCBIfam" id="TIGR00066">
    <property type="entry name" value="g_glut_trans"/>
    <property type="match status" value="1"/>
</dbReference>
<dbReference type="SUPFAM" id="SSF56235">
    <property type="entry name" value="N-terminal nucleophile aminohydrolases (Ntn hydrolases)"/>
    <property type="match status" value="1"/>
</dbReference>
<accession>L0K3X5</accession>
<dbReference type="Pfam" id="PF01019">
    <property type="entry name" value="G_glu_transpept"/>
    <property type="match status" value="1"/>
</dbReference>
<keyword evidence="3" id="KW-1185">Reference proteome</keyword>
<sequence>MDERDDDGRLEPNRRTFLAGTAAAGAGAVSTGLTAGAEDGEPNGAANDGIPDPAPAPERRGPHTGRPPARGDRGMVATPHWLATAAGNDALRNGGSAVDAAIAANAVLSVAYPHMSGLGGDAFWLIHDGNDVRALNASGPAAANATRERFAEYDELPDRGPESALTVPGAVDGWRRAHEAYGGLAWEELFGDAIRHAREGVPVGHSLADWLEIDEPILREFPDTAEIFLPDGDVPEEGDRLVQTALADSLETLATEGAREGFYDGPIAEELASPEGSPLTSADFADFEADWVEPISTTYRGYTAYNFPPNTQGFAALQVLNLLEGFDIESWGDGTADYYHHMAEAVKVAFADRDEWLTDPDHVDIPLETLLSKEYADERRGRIDAESAMEMDDVEPGIEFGGSDRDIPGGDTVYLTAVDDDGLAVSLIQSVYYDFGSAVVGGDSGIILQNRGSFFSLDEDHPNRLEPGKRTFHTLIPAILCKDGEPYLCYGTMGGEGQPQTQAAMVTRLVDFDYDVQQAIETPRWLMGPTWGTDDRDLSLEGRVDDAVIDELAARGQPTTVLDDWDDNMGHAQAIRIDPETGYLEGGADPRGDGSAQGF</sequence>
<name>L0K3X5_9EURY</name>
<dbReference type="GO" id="GO:0036374">
    <property type="term" value="F:glutathione hydrolase activity"/>
    <property type="evidence" value="ECO:0007669"/>
    <property type="project" value="InterPro"/>
</dbReference>
<feature type="compositionally biased region" description="Basic and acidic residues" evidence="1">
    <location>
        <begin position="1"/>
        <end position="14"/>
    </location>
</feature>
<keyword evidence="2" id="KW-0808">Transferase</keyword>
<proteinExistence type="predicted"/>
<dbReference type="RefSeq" id="WP_015322503.1">
    <property type="nucleotide sequence ID" value="NC_019974.1"/>
</dbReference>
<dbReference type="STRING" id="694430.Natoc_3328"/>
<dbReference type="AlphaFoldDB" id="L0K3X5"/>
<dbReference type="InterPro" id="IPR000101">
    <property type="entry name" value="GGT_peptidase"/>
</dbReference>
<dbReference type="InterPro" id="IPR029055">
    <property type="entry name" value="Ntn_hydrolases_N"/>
</dbReference>
<feature type="region of interest" description="Disordered" evidence="1">
    <location>
        <begin position="578"/>
        <end position="599"/>
    </location>
</feature>
<feature type="region of interest" description="Disordered" evidence="1">
    <location>
        <begin position="1"/>
        <end position="75"/>
    </location>
</feature>
<dbReference type="EMBL" id="CP003929">
    <property type="protein sequence ID" value="AGB39064.1"/>
    <property type="molecule type" value="Genomic_DNA"/>
</dbReference>
<dbReference type="KEGG" id="nou:Natoc_3328"/>
<dbReference type="InterPro" id="IPR006311">
    <property type="entry name" value="TAT_signal"/>
</dbReference>
<dbReference type="GO" id="GO:0016740">
    <property type="term" value="F:transferase activity"/>
    <property type="evidence" value="ECO:0007669"/>
    <property type="project" value="UniProtKB-KW"/>
</dbReference>
<dbReference type="GeneID" id="14403715"/>
<dbReference type="PROSITE" id="PS51318">
    <property type="entry name" value="TAT"/>
    <property type="match status" value="1"/>
</dbReference>
<dbReference type="Gene3D" id="1.10.246.130">
    <property type="match status" value="1"/>
</dbReference>
<protein>
    <submittedName>
        <fullName evidence="2">Gamma-glutamyltransferase 2</fullName>
    </submittedName>
</protein>
<dbReference type="Proteomes" id="UP000010878">
    <property type="component" value="Chromosome"/>
</dbReference>
<dbReference type="PANTHER" id="PTHR43881">
    <property type="entry name" value="GAMMA-GLUTAMYLTRANSPEPTIDASE (AFU_ORTHOLOGUE AFUA_4G13580)"/>
    <property type="match status" value="1"/>
</dbReference>
<dbReference type="GO" id="GO:0006751">
    <property type="term" value="P:glutathione catabolic process"/>
    <property type="evidence" value="ECO:0007669"/>
    <property type="project" value="InterPro"/>
</dbReference>
<organism evidence="2 3">
    <name type="scientific">Natronococcus occultus SP4</name>
    <dbReference type="NCBI Taxonomy" id="694430"/>
    <lineage>
        <taxon>Archaea</taxon>
        <taxon>Methanobacteriati</taxon>
        <taxon>Methanobacteriota</taxon>
        <taxon>Stenosarchaea group</taxon>
        <taxon>Halobacteria</taxon>
        <taxon>Halobacteriales</taxon>
        <taxon>Natrialbaceae</taxon>
        <taxon>Natronococcus</taxon>
    </lineage>
</organism>